<dbReference type="PROSITE" id="PS00690">
    <property type="entry name" value="DEAH_ATP_HELICASE"/>
    <property type="match status" value="1"/>
</dbReference>
<dbReference type="InterPro" id="IPR002464">
    <property type="entry name" value="DNA/RNA_helicase_DEAH_CS"/>
</dbReference>
<gene>
    <name evidence="17" type="primary">Blm-L</name>
    <name evidence="17" type="ORF">Hamer_G012068</name>
</gene>
<feature type="region of interest" description="Disordered" evidence="13">
    <location>
        <begin position="1"/>
        <end position="50"/>
    </location>
</feature>
<dbReference type="InterPro" id="IPR010997">
    <property type="entry name" value="HRDC-like_sf"/>
</dbReference>
<evidence type="ECO:0000256" key="11">
    <source>
        <dbReference type="ARBA" id="ARBA00034808"/>
    </source>
</evidence>
<evidence type="ECO:0000256" key="6">
    <source>
        <dbReference type="ARBA" id="ARBA00023125"/>
    </source>
</evidence>
<dbReference type="SUPFAM" id="SSF47819">
    <property type="entry name" value="HRDC-like"/>
    <property type="match status" value="1"/>
</dbReference>
<keyword evidence="8" id="KW-0413">Isomerase</keyword>
<dbReference type="InterPro" id="IPR036388">
    <property type="entry name" value="WH-like_DNA-bd_sf"/>
</dbReference>
<feature type="domain" description="Helicase ATP-binding" evidence="15">
    <location>
        <begin position="820"/>
        <end position="964"/>
    </location>
</feature>
<dbReference type="PROSITE" id="PS50967">
    <property type="entry name" value="HRDC"/>
    <property type="match status" value="1"/>
</dbReference>
<dbReference type="Pfam" id="PF00271">
    <property type="entry name" value="Helicase_C"/>
    <property type="match status" value="1"/>
</dbReference>
<comment type="similarity">
    <text evidence="1">Belongs to the helicase family. RecQ subfamily.</text>
</comment>
<dbReference type="FunFam" id="1.10.10.10:FF:000495">
    <property type="entry name" value="RecQ family helicase MusN"/>
    <property type="match status" value="1"/>
</dbReference>
<name>A0A8J5JDM3_HOMAM</name>
<dbReference type="Pfam" id="PF00570">
    <property type="entry name" value="HRDC"/>
    <property type="match status" value="1"/>
</dbReference>
<dbReference type="SUPFAM" id="SSF52540">
    <property type="entry name" value="P-loop containing nucleoside triphosphate hydrolases"/>
    <property type="match status" value="2"/>
</dbReference>
<dbReference type="Gene3D" id="1.10.10.10">
    <property type="entry name" value="Winged helix-like DNA-binding domain superfamily/Winged helix DNA-binding domain"/>
    <property type="match status" value="1"/>
</dbReference>
<dbReference type="GO" id="GO:0005524">
    <property type="term" value="F:ATP binding"/>
    <property type="evidence" value="ECO:0007669"/>
    <property type="project" value="UniProtKB-KW"/>
</dbReference>
<dbReference type="PROSITE" id="PS51194">
    <property type="entry name" value="HELICASE_CTER"/>
    <property type="match status" value="1"/>
</dbReference>
<dbReference type="InterPro" id="IPR001650">
    <property type="entry name" value="Helicase_C-like"/>
</dbReference>
<feature type="compositionally biased region" description="Low complexity" evidence="13">
    <location>
        <begin position="352"/>
        <end position="369"/>
    </location>
</feature>
<feature type="domain" description="Helicase C-terminal" evidence="16">
    <location>
        <begin position="962"/>
        <end position="1109"/>
    </location>
</feature>
<keyword evidence="4" id="KW-0378">Hydrolase</keyword>
<dbReference type="InterPro" id="IPR027417">
    <property type="entry name" value="P-loop_NTPase"/>
</dbReference>
<dbReference type="Gene3D" id="3.40.50.300">
    <property type="entry name" value="P-loop containing nucleotide triphosphate hydrolases"/>
    <property type="match status" value="4"/>
</dbReference>
<evidence type="ECO:0000256" key="1">
    <source>
        <dbReference type="ARBA" id="ARBA00005446"/>
    </source>
</evidence>
<dbReference type="Proteomes" id="UP000747542">
    <property type="component" value="Unassembled WGS sequence"/>
</dbReference>
<evidence type="ECO:0000259" key="15">
    <source>
        <dbReference type="PROSITE" id="PS51192"/>
    </source>
</evidence>
<evidence type="ECO:0000259" key="14">
    <source>
        <dbReference type="PROSITE" id="PS50967"/>
    </source>
</evidence>
<dbReference type="GO" id="GO:0043138">
    <property type="term" value="F:3'-5' DNA helicase activity"/>
    <property type="evidence" value="ECO:0007669"/>
    <property type="project" value="UniProtKB-EC"/>
</dbReference>
<proteinExistence type="inferred from homology"/>
<dbReference type="SMART" id="SM00490">
    <property type="entry name" value="HELICc"/>
    <property type="match status" value="1"/>
</dbReference>
<feature type="compositionally biased region" description="Basic residues" evidence="13">
    <location>
        <begin position="1"/>
        <end position="19"/>
    </location>
</feature>
<dbReference type="Gene3D" id="1.10.150.80">
    <property type="entry name" value="HRDC domain"/>
    <property type="match status" value="1"/>
</dbReference>
<dbReference type="GO" id="GO:0000724">
    <property type="term" value="P:double-strand break repair via homologous recombination"/>
    <property type="evidence" value="ECO:0007669"/>
    <property type="project" value="TreeGrafter"/>
</dbReference>
<dbReference type="InterPro" id="IPR044876">
    <property type="entry name" value="HRDC_dom_sf"/>
</dbReference>
<dbReference type="GO" id="GO:0003677">
    <property type="term" value="F:DNA binding"/>
    <property type="evidence" value="ECO:0007669"/>
    <property type="project" value="UniProtKB-KW"/>
</dbReference>
<dbReference type="PANTHER" id="PTHR13710">
    <property type="entry name" value="DNA HELICASE RECQ FAMILY MEMBER"/>
    <property type="match status" value="1"/>
</dbReference>
<keyword evidence="18" id="KW-1185">Reference proteome</keyword>
<dbReference type="SMART" id="SM00487">
    <property type="entry name" value="DEXDc"/>
    <property type="match status" value="1"/>
</dbReference>
<dbReference type="Pfam" id="PF09382">
    <property type="entry name" value="RQC"/>
    <property type="match status" value="1"/>
</dbReference>
<evidence type="ECO:0000256" key="8">
    <source>
        <dbReference type="ARBA" id="ARBA00023235"/>
    </source>
</evidence>
<dbReference type="GO" id="GO:0016787">
    <property type="term" value="F:hydrolase activity"/>
    <property type="evidence" value="ECO:0007669"/>
    <property type="project" value="UniProtKB-KW"/>
</dbReference>
<evidence type="ECO:0000256" key="7">
    <source>
        <dbReference type="ARBA" id="ARBA00023204"/>
    </source>
</evidence>
<comment type="catalytic activity">
    <reaction evidence="10">
        <text>Couples ATP hydrolysis with the unwinding of duplex DNA by translocating in the 3'-5' direction.</text>
        <dbReference type="EC" id="5.6.2.4"/>
    </reaction>
</comment>
<dbReference type="InterPro" id="IPR011545">
    <property type="entry name" value="DEAD/DEAH_box_helicase_dom"/>
</dbReference>
<evidence type="ECO:0000256" key="13">
    <source>
        <dbReference type="SAM" id="MobiDB-lite"/>
    </source>
</evidence>
<evidence type="ECO:0000259" key="16">
    <source>
        <dbReference type="PROSITE" id="PS51194"/>
    </source>
</evidence>
<dbReference type="InterPro" id="IPR014001">
    <property type="entry name" value="Helicase_ATP-bd"/>
</dbReference>
<evidence type="ECO:0000256" key="5">
    <source>
        <dbReference type="ARBA" id="ARBA00022840"/>
    </source>
</evidence>
<accession>A0A8J5JDM3</accession>
<feature type="compositionally biased region" description="Polar residues" evidence="13">
    <location>
        <begin position="370"/>
        <end position="383"/>
    </location>
</feature>
<feature type="compositionally biased region" description="Acidic residues" evidence="13">
    <location>
        <begin position="1394"/>
        <end position="1413"/>
    </location>
</feature>
<feature type="region of interest" description="Disordered" evidence="13">
    <location>
        <begin position="1386"/>
        <end position="1419"/>
    </location>
</feature>
<organism evidence="17 18">
    <name type="scientific">Homarus americanus</name>
    <name type="common">American lobster</name>
    <dbReference type="NCBI Taxonomy" id="6706"/>
    <lineage>
        <taxon>Eukaryota</taxon>
        <taxon>Metazoa</taxon>
        <taxon>Ecdysozoa</taxon>
        <taxon>Arthropoda</taxon>
        <taxon>Crustacea</taxon>
        <taxon>Multicrustacea</taxon>
        <taxon>Malacostraca</taxon>
        <taxon>Eumalacostraca</taxon>
        <taxon>Eucarida</taxon>
        <taxon>Decapoda</taxon>
        <taxon>Pleocyemata</taxon>
        <taxon>Astacidea</taxon>
        <taxon>Nephropoidea</taxon>
        <taxon>Nephropidae</taxon>
        <taxon>Homarus</taxon>
    </lineage>
</organism>
<dbReference type="GO" id="GO:0005634">
    <property type="term" value="C:nucleus"/>
    <property type="evidence" value="ECO:0007669"/>
    <property type="project" value="TreeGrafter"/>
</dbReference>
<feature type="region of interest" description="Disordered" evidence="13">
    <location>
        <begin position="338"/>
        <end position="388"/>
    </location>
</feature>
<dbReference type="Pfam" id="PF00270">
    <property type="entry name" value="DEAD"/>
    <property type="match status" value="1"/>
</dbReference>
<comment type="caution">
    <text evidence="17">The sequence shown here is derived from an EMBL/GenBank/DDBJ whole genome shotgun (WGS) entry which is preliminary data.</text>
</comment>
<evidence type="ECO:0000256" key="4">
    <source>
        <dbReference type="ARBA" id="ARBA00022801"/>
    </source>
</evidence>
<feature type="region of interest" description="Disordered" evidence="13">
    <location>
        <begin position="676"/>
        <end position="703"/>
    </location>
</feature>
<dbReference type="InterPro" id="IPR018982">
    <property type="entry name" value="RQC_domain"/>
</dbReference>
<dbReference type="EC" id="5.6.2.4" evidence="11"/>
<keyword evidence="7" id="KW-0234">DNA repair</keyword>
<sequence>AKVKMSKLGRRGGKKHSPRQRSVIDFFSNPQASSRRRLPPVKPFKNNNIKPVATVSRPTVNLVPEPATSSDFILIDSDDDFDGLCDFDLETSFGKENKPVAEGGGMEDDEGEVIQMPGRRTRTKRCVISSDDETDLESTIEDFSPVKQINRTTTMKTHGNNTQSKQKQYHQEKDKTLQEDVMECPEEIFENEIKTKDEDSEKTPNMLIKSPGLATPHTPEESGAQDFFDTLDHQAVDDLFTSTAEQQVSTHVIDKRGTKEILTETSKSHQMLVNPATLAIGNQPSATTTNANRSTATSFIAVPSSAALPLANQPPLSSANETKLSAAPHVDTHTTSVITTARGEPHPSVPDTSSSSATSANTRLSTSTAPVKNNTTTPVTHKLSTPLPEHRATILPPAWKLSSVAAPSIHHSPSSGGLSIDEILKHPVFRVIDLEDEDFHLLDTLKHSMYHLMAEMFANIPLDILHQVPNYDYIKHLKMLNALTKISKFSEKEKDFKNKHLMLSPNDKHYKQSGHAKNISSIEEDFNSSVFEQPKFSGETLSRLTNHPIKSALSENDVNVQRLPGKLLEKIKKNMTSNSESPVSGVNVPNSMGERMSVMSGASCGDSFFETTFTPNQSHTKQERPTPQVNITPKFSFVRKTQQKLGENISEKTVLTPTQSIEDPDTAAFLNFDEESAAVESPQTPLSKKWGADNSGGSSNKRVIGQTVPLKKNNTHSDFFDMEDDQEDLDESVSLASGARRGRDDVIDYTKALSKTLTKEVKVSPKPIIDTNRRFHGNVRNDGATGEFSGMNYPHTRELLKIFHQRFGLRKFRENQKEVINAALLGKDCFVLMPTGGGKSLCYQIPAGHLSGDIKYQEEGLIMTELMRRDIGVKLLYVTPEKISASQKFGNTLETLYQRQKLSRFVIDEAHCVSQWGHDFRPDYKKLNVLRQRFPGVPFIALTATATPRVRVDILKQLGLSDPKWFLSSFNRSNLKYSVLPKKGKSLCHEIATLIKSKYKNQSGIIYCLSRKECDTTANDLAKAGIKVVCATIAFGMGIDKPDVRFVLHFSLPKSIEGYYQESGRAGRDGDQADCILYYSYQDMHRLRKLIEMDKDNWQARKTHLDNLWRMVAYCENKMDCRRTQILNYFGEIFSRDSCKSNQATACDSCRNYESYSLADVTSESRAILQAVQQLCTGGKWSNNLTLIHFVDIFKGSEIKKVMENGHNRHSLHGIGKSWARNDAERLFRRLVLEGYLQEDMVVFRDEMACAYLRPGAKCQQFLSNPNAKFEIEMKSTTSVESRAEVNALPESDEEMKMLQNDCYASLLQTVKVLAAAKGINYINIINLAALRLMSRSLPESEEEMLKIPHVTKANYDKYGFALLEVTQRYAAQKLVILSDRAESGSFNTGNTTFDEDDDSNAEKDMELEEEDKESVLKKEVEERQTSVILEVQLKLHDMQPQEVRQQHLVEVEVEEEEEYQHVQAQQLQGEQHKALG</sequence>
<dbReference type="GO" id="GO:0005694">
    <property type="term" value="C:chromosome"/>
    <property type="evidence" value="ECO:0007669"/>
    <property type="project" value="TreeGrafter"/>
</dbReference>
<keyword evidence="6" id="KW-0238">DNA-binding</keyword>
<evidence type="ECO:0000256" key="10">
    <source>
        <dbReference type="ARBA" id="ARBA00034617"/>
    </source>
</evidence>
<evidence type="ECO:0000256" key="9">
    <source>
        <dbReference type="ARBA" id="ARBA00023242"/>
    </source>
</evidence>
<evidence type="ECO:0000256" key="12">
    <source>
        <dbReference type="ARBA" id="ARBA00044542"/>
    </source>
</evidence>
<reference evidence="17" key="1">
    <citation type="journal article" date="2021" name="Sci. Adv.">
        <title>The American lobster genome reveals insights on longevity, neural, and immune adaptations.</title>
        <authorList>
            <person name="Polinski J.M."/>
            <person name="Zimin A.V."/>
            <person name="Clark K.F."/>
            <person name="Kohn A.B."/>
            <person name="Sadowski N."/>
            <person name="Timp W."/>
            <person name="Ptitsyn A."/>
            <person name="Khanna P."/>
            <person name="Romanova D.Y."/>
            <person name="Williams P."/>
            <person name="Greenwood S.J."/>
            <person name="Moroz L.L."/>
            <person name="Walt D.R."/>
            <person name="Bodnar A.G."/>
        </authorList>
    </citation>
    <scope>NUCLEOTIDE SEQUENCE</scope>
    <source>
        <strain evidence="17">GMGI-L3</strain>
    </source>
</reference>
<dbReference type="InterPro" id="IPR032284">
    <property type="entry name" value="RecQ_Zn-bd"/>
</dbReference>
<dbReference type="SMART" id="SM00956">
    <property type="entry name" value="RQC"/>
    <property type="match status" value="1"/>
</dbReference>
<dbReference type="SMART" id="SM00341">
    <property type="entry name" value="HRDC"/>
    <property type="match status" value="1"/>
</dbReference>
<dbReference type="GO" id="GO:0005737">
    <property type="term" value="C:cytoplasm"/>
    <property type="evidence" value="ECO:0007669"/>
    <property type="project" value="TreeGrafter"/>
</dbReference>
<evidence type="ECO:0000256" key="3">
    <source>
        <dbReference type="ARBA" id="ARBA00022763"/>
    </source>
</evidence>
<keyword evidence="3" id="KW-0227">DNA damage</keyword>
<evidence type="ECO:0000256" key="2">
    <source>
        <dbReference type="ARBA" id="ARBA00022741"/>
    </source>
</evidence>
<evidence type="ECO:0000313" key="18">
    <source>
        <dbReference type="Proteomes" id="UP000747542"/>
    </source>
</evidence>
<evidence type="ECO:0000313" key="17">
    <source>
        <dbReference type="EMBL" id="KAG7155925.1"/>
    </source>
</evidence>
<feature type="non-terminal residue" evidence="17">
    <location>
        <position position="1"/>
    </location>
</feature>
<dbReference type="CDD" id="cd18794">
    <property type="entry name" value="SF2_C_RecQ"/>
    <property type="match status" value="1"/>
</dbReference>
<dbReference type="GO" id="GO:0009378">
    <property type="term" value="F:four-way junction helicase activity"/>
    <property type="evidence" value="ECO:0007669"/>
    <property type="project" value="TreeGrafter"/>
</dbReference>
<dbReference type="GO" id="GO:0006260">
    <property type="term" value="P:DNA replication"/>
    <property type="evidence" value="ECO:0007669"/>
    <property type="project" value="InterPro"/>
</dbReference>
<feature type="domain" description="HRDC" evidence="14">
    <location>
        <begin position="1297"/>
        <end position="1377"/>
    </location>
</feature>
<dbReference type="FunFam" id="3.40.50.300:FF:003558">
    <property type="entry name" value="Predicted protein"/>
    <property type="match status" value="1"/>
</dbReference>
<dbReference type="PROSITE" id="PS51192">
    <property type="entry name" value="HELICASE_ATP_BIND_1"/>
    <property type="match status" value="1"/>
</dbReference>
<keyword evidence="5" id="KW-0067">ATP-binding</keyword>
<dbReference type="InterPro" id="IPR002121">
    <property type="entry name" value="HRDC_dom"/>
</dbReference>
<dbReference type="EMBL" id="JAHLQT010040257">
    <property type="protein sequence ID" value="KAG7155925.1"/>
    <property type="molecule type" value="Genomic_DNA"/>
</dbReference>
<keyword evidence="2" id="KW-0547">Nucleotide-binding</keyword>
<keyword evidence="9" id="KW-0539">Nucleus</keyword>
<dbReference type="Pfam" id="PF16124">
    <property type="entry name" value="RecQ_Zn_bind"/>
    <property type="match status" value="1"/>
</dbReference>
<protein>
    <recommendedName>
        <fullName evidence="11">DNA 3'-5' helicase</fullName>
        <ecNumber evidence="11">5.6.2.4</ecNumber>
    </recommendedName>
    <alternativeName>
        <fullName evidence="12">DNA 3'-5' helicase BLM</fullName>
    </alternativeName>
</protein>
<dbReference type="PANTHER" id="PTHR13710:SF153">
    <property type="entry name" value="RECQ-LIKE DNA HELICASE BLM"/>
    <property type="match status" value="1"/>
</dbReference>